<name>A0A137PH70_CONC2</name>
<accession>A0A137PH70</accession>
<dbReference type="Proteomes" id="UP000070444">
    <property type="component" value="Unassembled WGS sequence"/>
</dbReference>
<proteinExistence type="predicted"/>
<organism evidence="1 2">
    <name type="scientific">Conidiobolus coronatus (strain ATCC 28846 / CBS 209.66 / NRRL 28638)</name>
    <name type="common">Delacroixia coronata</name>
    <dbReference type="NCBI Taxonomy" id="796925"/>
    <lineage>
        <taxon>Eukaryota</taxon>
        <taxon>Fungi</taxon>
        <taxon>Fungi incertae sedis</taxon>
        <taxon>Zoopagomycota</taxon>
        <taxon>Entomophthoromycotina</taxon>
        <taxon>Entomophthoromycetes</taxon>
        <taxon>Entomophthorales</taxon>
        <taxon>Ancylistaceae</taxon>
        <taxon>Conidiobolus</taxon>
    </lineage>
</organism>
<dbReference type="AlphaFoldDB" id="A0A137PH70"/>
<evidence type="ECO:0000313" key="2">
    <source>
        <dbReference type="Proteomes" id="UP000070444"/>
    </source>
</evidence>
<gene>
    <name evidence="1" type="ORF">CONCODRAFT_67650</name>
</gene>
<evidence type="ECO:0008006" key="3">
    <source>
        <dbReference type="Google" id="ProtNLM"/>
    </source>
</evidence>
<sequence length="344" mass="39194">MISIIKTLLPSSLNSNPLQIDFDLISTEIYVPEAARHLDNFSFQGKLKITTMGPITIKNLNIQFSGYMKDSQAIKKRLKSFKVIENAMEVLNRELEILNNSYEVNFELLLPRSLLPTINSNSINLNYILSASVNYNSNSQSSCQIPIKVYNNQLNPCKNAFSTKFHYTGSINDNISYIVDFSKRLFTTRDSINLWVTINPREGAEISSVEATLLQSIVNLYNTDRVSDGGNDQDVEFDKIISLILKKSTKSLTEFKLATKWAAIKRVLIPSITSAKFKVKHSIKILINYKLNGGEQQTRYILIPIFIEEFGRRSEGEIELPVYREFEIEEIQVPVDEKAPVYTD</sequence>
<protein>
    <recommendedName>
        <fullName evidence="3">Arrestin C-terminal-like domain-containing protein</fullName>
    </recommendedName>
</protein>
<dbReference type="Gene3D" id="2.60.40.640">
    <property type="match status" value="1"/>
</dbReference>
<reference evidence="1 2" key="1">
    <citation type="journal article" date="2015" name="Genome Biol. Evol.">
        <title>Phylogenomic analyses indicate that early fungi evolved digesting cell walls of algal ancestors of land plants.</title>
        <authorList>
            <person name="Chang Y."/>
            <person name="Wang S."/>
            <person name="Sekimoto S."/>
            <person name="Aerts A.L."/>
            <person name="Choi C."/>
            <person name="Clum A."/>
            <person name="LaButti K.M."/>
            <person name="Lindquist E.A."/>
            <person name="Yee Ngan C."/>
            <person name="Ohm R.A."/>
            <person name="Salamov A.A."/>
            <person name="Grigoriev I.V."/>
            <person name="Spatafora J.W."/>
            <person name="Berbee M.L."/>
        </authorList>
    </citation>
    <scope>NUCLEOTIDE SEQUENCE [LARGE SCALE GENOMIC DNA]</scope>
    <source>
        <strain evidence="1 2">NRRL 28638</strain>
    </source>
</reference>
<evidence type="ECO:0000313" key="1">
    <source>
        <dbReference type="EMBL" id="KXN74330.1"/>
    </source>
</evidence>
<dbReference type="InterPro" id="IPR014752">
    <property type="entry name" value="Arrestin-like_C"/>
</dbReference>
<dbReference type="EMBL" id="KQ964425">
    <property type="protein sequence ID" value="KXN74330.1"/>
    <property type="molecule type" value="Genomic_DNA"/>
</dbReference>
<keyword evidence="2" id="KW-1185">Reference proteome</keyword>